<gene>
    <name evidence="2" type="ORF">PR048_023439</name>
</gene>
<comment type="caution">
    <text evidence="2">The sequence shown here is derived from an EMBL/GenBank/DDBJ whole genome shotgun (WGS) entry which is preliminary data.</text>
</comment>
<dbReference type="EMBL" id="JARBHB010000009">
    <property type="protein sequence ID" value="KAJ8875544.1"/>
    <property type="molecule type" value="Genomic_DNA"/>
</dbReference>
<name>A0ABQ9GU96_9NEOP</name>
<organism evidence="2 3">
    <name type="scientific">Dryococelus australis</name>
    <dbReference type="NCBI Taxonomy" id="614101"/>
    <lineage>
        <taxon>Eukaryota</taxon>
        <taxon>Metazoa</taxon>
        <taxon>Ecdysozoa</taxon>
        <taxon>Arthropoda</taxon>
        <taxon>Hexapoda</taxon>
        <taxon>Insecta</taxon>
        <taxon>Pterygota</taxon>
        <taxon>Neoptera</taxon>
        <taxon>Polyneoptera</taxon>
        <taxon>Phasmatodea</taxon>
        <taxon>Verophasmatodea</taxon>
        <taxon>Anareolatae</taxon>
        <taxon>Phasmatidae</taxon>
        <taxon>Eurycanthinae</taxon>
        <taxon>Dryococelus</taxon>
    </lineage>
</organism>
<evidence type="ECO:0000313" key="2">
    <source>
        <dbReference type="EMBL" id="KAJ8875544.1"/>
    </source>
</evidence>
<proteinExistence type="predicted"/>
<accession>A0ABQ9GU96</accession>
<evidence type="ECO:0000313" key="3">
    <source>
        <dbReference type="Proteomes" id="UP001159363"/>
    </source>
</evidence>
<protein>
    <submittedName>
        <fullName evidence="2">Uncharacterized protein</fullName>
    </submittedName>
</protein>
<reference evidence="2 3" key="1">
    <citation type="submission" date="2023-02" db="EMBL/GenBank/DDBJ databases">
        <title>LHISI_Scaffold_Assembly.</title>
        <authorList>
            <person name="Stuart O.P."/>
            <person name="Cleave R."/>
            <person name="Magrath M.J.L."/>
            <person name="Mikheyev A.S."/>
        </authorList>
    </citation>
    <scope>NUCLEOTIDE SEQUENCE [LARGE SCALE GENOMIC DNA]</scope>
    <source>
        <strain evidence="2">Daus_M_001</strain>
        <tissue evidence="2">Leg muscle</tissue>
    </source>
</reference>
<feature type="compositionally biased region" description="Polar residues" evidence="1">
    <location>
        <begin position="63"/>
        <end position="72"/>
    </location>
</feature>
<feature type="compositionally biased region" description="Polar residues" evidence="1">
    <location>
        <begin position="81"/>
        <end position="92"/>
    </location>
</feature>
<sequence>MKVATLGIAANAFRPCGIVPLNRYIFTDEDFLPSEATDQNCGINFDVIDTKEMSFISAVAQQNNPTTKNISSPEKKKTWAEISSSNGNSSQDVLGRKKKEARTGKEKQTITKILFQVKRKTSSRTTKTNQNTYTPCKPTGSKDKEVRCPSCDEVFVEPPSEELIQCSVCEEWWH</sequence>
<feature type="region of interest" description="Disordered" evidence="1">
    <location>
        <begin position="63"/>
        <end position="107"/>
    </location>
</feature>
<evidence type="ECO:0000256" key="1">
    <source>
        <dbReference type="SAM" id="MobiDB-lite"/>
    </source>
</evidence>
<feature type="region of interest" description="Disordered" evidence="1">
    <location>
        <begin position="120"/>
        <end position="142"/>
    </location>
</feature>
<keyword evidence="3" id="KW-1185">Reference proteome</keyword>
<dbReference type="Proteomes" id="UP001159363">
    <property type="component" value="Chromosome 8"/>
</dbReference>